<accession>A0A1Y0LGD2</accession>
<reference evidence="4 5" key="1">
    <citation type="submission" date="2016-05" db="EMBL/GenBank/DDBJ databases">
        <title>Complete genome sequence of two 2,5-diketo-D-glunonic acid producing strain Tatumella citrea.</title>
        <authorList>
            <person name="Duan C."/>
            <person name="Yang J."/>
            <person name="Yang S."/>
        </authorList>
    </citation>
    <scope>NUCLEOTIDE SEQUENCE [LARGE SCALE GENOMIC DNA]</scope>
    <source>
        <strain evidence="3 4">ATCC 39140</strain>
        <strain evidence="2 5">DSM 13699</strain>
    </source>
</reference>
<dbReference type="EMBL" id="CP015579">
    <property type="protein sequence ID" value="ARU92869.1"/>
    <property type="molecule type" value="Genomic_DNA"/>
</dbReference>
<evidence type="ECO:0000256" key="1">
    <source>
        <dbReference type="SAM" id="MobiDB-lite"/>
    </source>
</evidence>
<gene>
    <name evidence="2" type="ORF">A7K98_03090</name>
    <name evidence="3" type="ORF">A7K99_03090</name>
</gene>
<organism evidence="2 5">
    <name type="scientific">Tatumella citrea</name>
    <name type="common">Pantoea citrea</name>
    <dbReference type="NCBI Taxonomy" id="53336"/>
    <lineage>
        <taxon>Bacteria</taxon>
        <taxon>Pseudomonadati</taxon>
        <taxon>Pseudomonadota</taxon>
        <taxon>Gammaproteobacteria</taxon>
        <taxon>Enterobacterales</taxon>
        <taxon>Erwiniaceae</taxon>
        <taxon>Tatumella</taxon>
    </lineage>
</organism>
<dbReference type="EMBL" id="CP015581">
    <property type="protein sequence ID" value="ARU96907.1"/>
    <property type="molecule type" value="Genomic_DNA"/>
</dbReference>
<dbReference type="KEGG" id="tci:A7K98_03090"/>
<evidence type="ECO:0000313" key="5">
    <source>
        <dbReference type="Proteomes" id="UP000195814"/>
    </source>
</evidence>
<dbReference type="Proteomes" id="UP000195729">
    <property type="component" value="Chromosome"/>
</dbReference>
<evidence type="ECO:0000313" key="4">
    <source>
        <dbReference type="Proteomes" id="UP000195729"/>
    </source>
</evidence>
<protein>
    <submittedName>
        <fullName evidence="2">Uncharacterized protein</fullName>
    </submittedName>
</protein>
<sequence>MFGRISQANYPALRTQVFRRVPGEDSQLKTRQGPAMPQENSRSRSLHYFLKITIISLITGENFGAEDEKNSTLVTGTEFT</sequence>
<keyword evidence="4" id="KW-1185">Reference proteome</keyword>
<proteinExistence type="predicted"/>
<feature type="region of interest" description="Disordered" evidence="1">
    <location>
        <begin position="21"/>
        <end position="42"/>
    </location>
</feature>
<name>A0A1Y0LGD2_TATCI</name>
<dbReference type="Proteomes" id="UP000195814">
    <property type="component" value="Chromosome"/>
</dbReference>
<evidence type="ECO:0000313" key="2">
    <source>
        <dbReference type="EMBL" id="ARU92869.1"/>
    </source>
</evidence>
<evidence type="ECO:0000313" key="3">
    <source>
        <dbReference type="EMBL" id="ARU96907.1"/>
    </source>
</evidence>
<dbReference type="AlphaFoldDB" id="A0A1Y0LGD2"/>